<evidence type="ECO:0000313" key="1">
    <source>
        <dbReference type="EMBL" id="KAL3498297.1"/>
    </source>
</evidence>
<accession>A0ABD2XST4</accession>
<reference evidence="1 2" key="1">
    <citation type="submission" date="2024-11" db="EMBL/GenBank/DDBJ databases">
        <title>A near-complete genome assembly of Cinchona calisaya.</title>
        <authorList>
            <person name="Lian D.C."/>
            <person name="Zhao X.W."/>
            <person name="Wei L."/>
        </authorList>
    </citation>
    <scope>NUCLEOTIDE SEQUENCE [LARGE SCALE GENOMIC DNA]</scope>
    <source>
        <tissue evidence="1">Nenye</tissue>
    </source>
</reference>
<sequence length="99" mass="11143">MLEVREVAKDNIVTLLREGDSSLWFDNWSKEGPLMNSSIASGMEVQEMTVREAWDGTGEKLSFHFKNGQDKEFAWLGFNVNERYPFQQGPAKTAGDGAI</sequence>
<dbReference type="EMBL" id="JBJUIK010000017">
    <property type="protein sequence ID" value="KAL3498297.1"/>
    <property type="molecule type" value="Genomic_DNA"/>
</dbReference>
<proteinExistence type="predicted"/>
<evidence type="ECO:0000313" key="2">
    <source>
        <dbReference type="Proteomes" id="UP001630127"/>
    </source>
</evidence>
<keyword evidence="2" id="KW-1185">Reference proteome</keyword>
<dbReference type="AlphaFoldDB" id="A0ABD2XST4"/>
<name>A0ABD2XST4_9GENT</name>
<comment type="caution">
    <text evidence="1">The sequence shown here is derived from an EMBL/GenBank/DDBJ whole genome shotgun (WGS) entry which is preliminary data.</text>
</comment>
<gene>
    <name evidence="1" type="ORF">ACH5RR_041029</name>
</gene>
<protein>
    <submittedName>
        <fullName evidence="1">Uncharacterized protein</fullName>
    </submittedName>
</protein>
<organism evidence="1 2">
    <name type="scientific">Cinchona calisaya</name>
    <dbReference type="NCBI Taxonomy" id="153742"/>
    <lineage>
        <taxon>Eukaryota</taxon>
        <taxon>Viridiplantae</taxon>
        <taxon>Streptophyta</taxon>
        <taxon>Embryophyta</taxon>
        <taxon>Tracheophyta</taxon>
        <taxon>Spermatophyta</taxon>
        <taxon>Magnoliopsida</taxon>
        <taxon>eudicotyledons</taxon>
        <taxon>Gunneridae</taxon>
        <taxon>Pentapetalae</taxon>
        <taxon>asterids</taxon>
        <taxon>lamiids</taxon>
        <taxon>Gentianales</taxon>
        <taxon>Rubiaceae</taxon>
        <taxon>Cinchonoideae</taxon>
        <taxon>Cinchoneae</taxon>
        <taxon>Cinchona</taxon>
    </lineage>
</organism>
<dbReference type="Proteomes" id="UP001630127">
    <property type="component" value="Unassembled WGS sequence"/>
</dbReference>